<dbReference type="GO" id="GO:0005886">
    <property type="term" value="C:plasma membrane"/>
    <property type="evidence" value="ECO:0007669"/>
    <property type="project" value="TreeGrafter"/>
</dbReference>
<accession>A0A167RGW9</accession>
<proteinExistence type="inferred from homology"/>
<comment type="similarity">
    <text evidence="2 6">Belongs to the CDC50/LEM3 family.</text>
</comment>
<evidence type="ECO:0000256" key="2">
    <source>
        <dbReference type="ARBA" id="ARBA00009457"/>
    </source>
</evidence>
<dbReference type="STRING" id="1330018.A0A167RGW9"/>
<evidence type="ECO:0000256" key="8">
    <source>
        <dbReference type="SAM" id="Phobius"/>
    </source>
</evidence>
<dbReference type="PANTHER" id="PTHR10926:SF0">
    <property type="entry name" value="CDC50, ISOFORM A"/>
    <property type="match status" value="1"/>
</dbReference>
<gene>
    <name evidence="9" type="ORF">CALVIDRAFT_548239</name>
</gene>
<dbReference type="Proteomes" id="UP000076738">
    <property type="component" value="Unassembled WGS sequence"/>
</dbReference>
<evidence type="ECO:0000313" key="9">
    <source>
        <dbReference type="EMBL" id="KZP00894.1"/>
    </source>
</evidence>
<feature type="region of interest" description="Disordered" evidence="7">
    <location>
        <begin position="1"/>
        <end position="39"/>
    </location>
</feature>
<evidence type="ECO:0000256" key="1">
    <source>
        <dbReference type="ARBA" id="ARBA00004141"/>
    </source>
</evidence>
<reference evidence="9 10" key="1">
    <citation type="journal article" date="2016" name="Mol. Biol. Evol.">
        <title>Comparative Genomics of Early-Diverging Mushroom-Forming Fungi Provides Insights into the Origins of Lignocellulose Decay Capabilities.</title>
        <authorList>
            <person name="Nagy L.G."/>
            <person name="Riley R."/>
            <person name="Tritt A."/>
            <person name="Adam C."/>
            <person name="Daum C."/>
            <person name="Floudas D."/>
            <person name="Sun H."/>
            <person name="Yadav J.S."/>
            <person name="Pangilinan J."/>
            <person name="Larsson K.H."/>
            <person name="Matsuura K."/>
            <person name="Barry K."/>
            <person name="Labutti K."/>
            <person name="Kuo R."/>
            <person name="Ohm R.A."/>
            <person name="Bhattacharya S.S."/>
            <person name="Shirouzu T."/>
            <person name="Yoshinaga Y."/>
            <person name="Martin F.M."/>
            <person name="Grigoriev I.V."/>
            <person name="Hibbett D.S."/>
        </authorList>
    </citation>
    <scope>NUCLEOTIDE SEQUENCE [LARGE SCALE GENOMIC DNA]</scope>
    <source>
        <strain evidence="9 10">TUFC12733</strain>
    </source>
</reference>
<keyword evidence="3 8" id="KW-0812">Transmembrane</keyword>
<feature type="transmembrane region" description="Helical" evidence="8">
    <location>
        <begin position="356"/>
        <end position="381"/>
    </location>
</feature>
<dbReference type="PIRSF" id="PIRSF015840">
    <property type="entry name" value="DUF284_TM_euk"/>
    <property type="match status" value="1"/>
</dbReference>
<evidence type="ECO:0000313" key="10">
    <source>
        <dbReference type="Proteomes" id="UP000076738"/>
    </source>
</evidence>
<dbReference type="AlphaFoldDB" id="A0A167RGW9"/>
<feature type="compositionally biased region" description="Polar residues" evidence="7">
    <location>
        <begin position="11"/>
        <end position="20"/>
    </location>
</feature>
<comment type="subcellular location">
    <subcellularLocation>
        <location evidence="1">Membrane</location>
        <topology evidence="1">Multi-pass membrane protein</topology>
    </subcellularLocation>
</comment>
<keyword evidence="5 6" id="KW-0472">Membrane</keyword>
<keyword evidence="4 8" id="KW-1133">Transmembrane helix</keyword>
<name>A0A167RGW9_CALVF</name>
<dbReference type="GO" id="GO:0045332">
    <property type="term" value="P:phospholipid translocation"/>
    <property type="evidence" value="ECO:0007669"/>
    <property type="project" value="UniProtKB-UniRule"/>
</dbReference>
<dbReference type="GO" id="GO:0005783">
    <property type="term" value="C:endoplasmic reticulum"/>
    <property type="evidence" value="ECO:0007669"/>
    <property type="project" value="TreeGrafter"/>
</dbReference>
<dbReference type="OrthoDB" id="340608at2759"/>
<evidence type="ECO:0000256" key="4">
    <source>
        <dbReference type="ARBA" id="ARBA00022989"/>
    </source>
</evidence>
<evidence type="ECO:0000256" key="7">
    <source>
        <dbReference type="SAM" id="MobiDB-lite"/>
    </source>
</evidence>
<organism evidence="9 10">
    <name type="scientific">Calocera viscosa (strain TUFC12733)</name>
    <dbReference type="NCBI Taxonomy" id="1330018"/>
    <lineage>
        <taxon>Eukaryota</taxon>
        <taxon>Fungi</taxon>
        <taxon>Dikarya</taxon>
        <taxon>Basidiomycota</taxon>
        <taxon>Agaricomycotina</taxon>
        <taxon>Dacrymycetes</taxon>
        <taxon>Dacrymycetales</taxon>
        <taxon>Dacrymycetaceae</taxon>
        <taxon>Calocera</taxon>
    </lineage>
</organism>
<protein>
    <submittedName>
        <fullName evidence="9">Lem3/Cdc50</fullName>
    </submittedName>
</protein>
<evidence type="ECO:0000256" key="3">
    <source>
        <dbReference type="ARBA" id="ARBA00022692"/>
    </source>
</evidence>
<evidence type="ECO:0000256" key="5">
    <source>
        <dbReference type="ARBA" id="ARBA00023136"/>
    </source>
</evidence>
<dbReference type="GO" id="GO:0005794">
    <property type="term" value="C:Golgi apparatus"/>
    <property type="evidence" value="ECO:0007669"/>
    <property type="project" value="TreeGrafter"/>
</dbReference>
<dbReference type="PANTHER" id="PTHR10926">
    <property type="entry name" value="CELL CYCLE CONTROL PROTEIN 50"/>
    <property type="match status" value="1"/>
</dbReference>
<keyword evidence="10" id="KW-1185">Reference proteome</keyword>
<dbReference type="EMBL" id="KV417268">
    <property type="protein sequence ID" value="KZP00894.1"/>
    <property type="molecule type" value="Genomic_DNA"/>
</dbReference>
<evidence type="ECO:0000256" key="6">
    <source>
        <dbReference type="PIRNR" id="PIRNR015840"/>
    </source>
</evidence>
<dbReference type="InterPro" id="IPR005045">
    <property type="entry name" value="CDC50/LEM3_fam"/>
</dbReference>
<feature type="transmembrane region" description="Helical" evidence="8">
    <location>
        <begin position="59"/>
        <end position="80"/>
    </location>
</feature>
<feature type="compositionally biased region" description="Basic residues" evidence="7">
    <location>
        <begin position="1"/>
        <end position="10"/>
    </location>
</feature>
<dbReference type="Pfam" id="PF03381">
    <property type="entry name" value="CDC50"/>
    <property type="match status" value="1"/>
</dbReference>
<sequence>MNVFNRKNKQQKQTGLNVNGNGDADDQGKEKKGNWRRPANTAFKQQRLKAWQPILTPRTVLPTLFIIGLIFAPIGGLLVWGSNLVSEITLDYTQCSTASSTPSDLPNFTYKLRSADSGATWTNPQWSFVAAPAGAEGQQGTCTIAFDVPADMGPSVFVYYKLTNFFQNHRRYVKSLDSNQLQGKAPDASALSKGNCAPLDSINNLPIYPCGLIANSIYNDTIGNLSASAGSTGAAANYTFTSSGIAWPGEAKKYVSNPGYANLTQVSPPPNWHAKYGDTYNASSFPDLQADEHFQNWMRTAGLPTFTKLYGRNDSAVLPKGRYEVVVQMNFPVEMFGGTKSLVISTVSWIGGKNPFLGWAYVGTAALFVLLAVIGLVWHCVKPRRLGDMNLLSWNQPAR</sequence>